<sequence>MKKYHIIIISLFFLFGCKKNNNTEKKNSEIITDQKYTEIIDNKLIYELINQVLSENKLYKDCGAIMDRKTFIIKNGDELLLEEIDSLFTESDKKFILKQFRNGNRFVLNQKFIKSKKIIELDSTVNSKEQRDKYWKKISLENNCIGYFYIPLFNLKKNTAIIECGINDESGIFIYKLNKENKWELSRTLQRLIE</sequence>
<organism evidence="1 2">
    <name type="scientific">Flavobacterium amnicola</name>
    <dbReference type="NCBI Taxonomy" id="2506422"/>
    <lineage>
        <taxon>Bacteria</taxon>
        <taxon>Pseudomonadati</taxon>
        <taxon>Bacteroidota</taxon>
        <taxon>Flavobacteriia</taxon>
        <taxon>Flavobacteriales</taxon>
        <taxon>Flavobacteriaceae</taxon>
        <taxon>Flavobacterium</taxon>
    </lineage>
</organism>
<dbReference type="Proteomes" id="UP000290283">
    <property type="component" value="Unassembled WGS sequence"/>
</dbReference>
<name>A0A4Q1K1M4_9FLAO</name>
<protein>
    <recommendedName>
        <fullName evidence="3">Lipoprotein</fullName>
    </recommendedName>
</protein>
<dbReference type="RefSeq" id="WP_129435911.1">
    <property type="nucleotide sequence ID" value="NZ_SBKO01000003.1"/>
</dbReference>
<comment type="caution">
    <text evidence="1">The sequence shown here is derived from an EMBL/GenBank/DDBJ whole genome shotgun (WGS) entry which is preliminary data.</text>
</comment>
<evidence type="ECO:0008006" key="3">
    <source>
        <dbReference type="Google" id="ProtNLM"/>
    </source>
</evidence>
<dbReference type="OrthoDB" id="1376915at2"/>
<gene>
    <name evidence="1" type="ORF">EQG63_08305</name>
</gene>
<evidence type="ECO:0000313" key="2">
    <source>
        <dbReference type="Proteomes" id="UP000290283"/>
    </source>
</evidence>
<accession>A0A4Q1K1M4</accession>
<dbReference type="PROSITE" id="PS51257">
    <property type="entry name" value="PROKAR_LIPOPROTEIN"/>
    <property type="match status" value="1"/>
</dbReference>
<evidence type="ECO:0000313" key="1">
    <source>
        <dbReference type="EMBL" id="RXR18262.1"/>
    </source>
</evidence>
<dbReference type="EMBL" id="SBKO01000003">
    <property type="protein sequence ID" value="RXR18262.1"/>
    <property type="molecule type" value="Genomic_DNA"/>
</dbReference>
<dbReference type="AlphaFoldDB" id="A0A4Q1K1M4"/>
<reference evidence="2" key="1">
    <citation type="submission" date="2019-01" db="EMBL/GenBank/DDBJ databases">
        <title>Cytophagaceae bacterium strain CAR-16.</title>
        <authorList>
            <person name="Chen W.-M."/>
        </authorList>
    </citation>
    <scope>NUCLEOTIDE SEQUENCE [LARGE SCALE GENOMIC DNA]</scope>
    <source>
        <strain evidence="2">LLJ-11</strain>
    </source>
</reference>
<proteinExistence type="predicted"/>
<keyword evidence="2" id="KW-1185">Reference proteome</keyword>